<feature type="domain" description="VOC" evidence="1">
    <location>
        <begin position="5"/>
        <end position="123"/>
    </location>
</feature>
<accession>A0A162RJZ6</accession>
<reference evidence="2 3" key="1">
    <citation type="submission" date="2016-02" db="EMBL/GenBank/DDBJ databases">
        <title>Paenibacillus sp. LPB0068, isolated from Crassostrea gigas.</title>
        <authorList>
            <person name="Shin S.-K."/>
            <person name="Yi H."/>
        </authorList>
    </citation>
    <scope>NUCLEOTIDE SEQUENCE [LARGE SCALE GENOMIC DNA]</scope>
    <source>
        <strain evidence="2 3">LPB0068</strain>
    </source>
</reference>
<dbReference type="SUPFAM" id="SSF54593">
    <property type="entry name" value="Glyoxalase/Bleomycin resistance protein/Dihydroxybiphenyl dioxygenase"/>
    <property type="match status" value="1"/>
</dbReference>
<gene>
    <name evidence="2" type="ORF">PNBC_16635</name>
</gene>
<organism evidence="2 3">
    <name type="scientific">Paenibacillus crassostreae</name>
    <dbReference type="NCBI Taxonomy" id="1763538"/>
    <lineage>
        <taxon>Bacteria</taxon>
        <taxon>Bacillati</taxon>
        <taxon>Bacillota</taxon>
        <taxon>Bacilli</taxon>
        <taxon>Bacillales</taxon>
        <taxon>Paenibacillaceae</taxon>
        <taxon>Paenibacillus</taxon>
    </lineage>
</organism>
<dbReference type="AlphaFoldDB" id="A0A162RJZ6"/>
<keyword evidence="3" id="KW-1185">Reference proteome</keyword>
<dbReference type="OrthoDB" id="291991at2"/>
<dbReference type="InterPro" id="IPR004360">
    <property type="entry name" value="Glyas_Fos-R_dOase_dom"/>
</dbReference>
<proteinExistence type="predicted"/>
<evidence type="ECO:0000313" key="2">
    <source>
        <dbReference type="EMBL" id="OAB72517.1"/>
    </source>
</evidence>
<protein>
    <recommendedName>
        <fullName evidence="1">VOC domain-containing protein</fullName>
    </recommendedName>
</protein>
<sequence>MKVQDLGTVFIRVSNLDRALPFYSDVLGLQLRNVEQWDDGRGANYIFPNQSTLLTLIEVGESCEPLKHPIFNLYCNSILEAYEELNNKGIVLGPINKWASDWNDHIDFDIYDPDGNAINLIEWTHRK</sequence>
<dbReference type="EMBL" id="LSFN01000035">
    <property type="protein sequence ID" value="OAB72517.1"/>
    <property type="molecule type" value="Genomic_DNA"/>
</dbReference>
<dbReference type="Gene3D" id="3.10.180.10">
    <property type="entry name" value="2,3-Dihydroxybiphenyl 1,2-Dioxygenase, domain 1"/>
    <property type="match status" value="1"/>
</dbReference>
<dbReference type="STRING" id="1763538.LPB68_10190"/>
<dbReference type="Pfam" id="PF00903">
    <property type="entry name" value="Glyoxalase"/>
    <property type="match status" value="1"/>
</dbReference>
<evidence type="ECO:0000313" key="3">
    <source>
        <dbReference type="Proteomes" id="UP000077134"/>
    </source>
</evidence>
<name>A0A162RJZ6_9BACL</name>
<dbReference type="InterPro" id="IPR029068">
    <property type="entry name" value="Glyas_Bleomycin-R_OHBP_Dase"/>
</dbReference>
<evidence type="ECO:0000259" key="1">
    <source>
        <dbReference type="PROSITE" id="PS51819"/>
    </source>
</evidence>
<dbReference type="RefSeq" id="WP_068660095.1">
    <property type="nucleotide sequence ID" value="NZ_CP017770.1"/>
</dbReference>
<dbReference type="Proteomes" id="UP000077134">
    <property type="component" value="Unassembled WGS sequence"/>
</dbReference>
<comment type="caution">
    <text evidence="2">The sequence shown here is derived from an EMBL/GenBank/DDBJ whole genome shotgun (WGS) entry which is preliminary data.</text>
</comment>
<dbReference type="KEGG" id="pcx:LPB68_10190"/>
<dbReference type="InterPro" id="IPR037523">
    <property type="entry name" value="VOC_core"/>
</dbReference>
<dbReference type="CDD" id="cd06587">
    <property type="entry name" value="VOC"/>
    <property type="match status" value="1"/>
</dbReference>
<dbReference type="PROSITE" id="PS51819">
    <property type="entry name" value="VOC"/>
    <property type="match status" value="1"/>
</dbReference>